<organism evidence="3 4">
    <name type="scientific">Echinicola rosea</name>
    <dbReference type="NCBI Taxonomy" id="1807691"/>
    <lineage>
        <taxon>Bacteria</taxon>
        <taxon>Pseudomonadati</taxon>
        <taxon>Bacteroidota</taxon>
        <taxon>Cytophagia</taxon>
        <taxon>Cytophagales</taxon>
        <taxon>Cyclobacteriaceae</taxon>
        <taxon>Echinicola</taxon>
    </lineage>
</organism>
<dbReference type="EMBL" id="BMIU01000002">
    <property type="protein sequence ID" value="GGF22112.1"/>
    <property type="molecule type" value="Genomic_DNA"/>
</dbReference>
<proteinExistence type="predicted"/>
<keyword evidence="1" id="KW-1133">Transmembrane helix</keyword>
<evidence type="ECO:0000256" key="1">
    <source>
        <dbReference type="SAM" id="Phobius"/>
    </source>
</evidence>
<dbReference type="Pfam" id="PF20712">
    <property type="entry name" value="CyanoTRADDas_TM"/>
    <property type="match status" value="1"/>
</dbReference>
<dbReference type="InterPro" id="IPR048567">
    <property type="entry name" value="CyanoTRADDas_TM"/>
</dbReference>
<evidence type="ECO:0000313" key="4">
    <source>
        <dbReference type="Proteomes" id="UP000647339"/>
    </source>
</evidence>
<keyword evidence="4" id="KW-1185">Reference proteome</keyword>
<evidence type="ECO:0000313" key="3">
    <source>
        <dbReference type="EMBL" id="GGF22112.1"/>
    </source>
</evidence>
<protein>
    <recommendedName>
        <fullName evidence="2">Cyanobacterial TRADD-N associated 2 transmembrane domain-containing protein</fullName>
    </recommendedName>
</protein>
<feature type="transmembrane region" description="Helical" evidence="1">
    <location>
        <begin position="186"/>
        <end position="209"/>
    </location>
</feature>
<dbReference type="Proteomes" id="UP000647339">
    <property type="component" value="Unassembled WGS sequence"/>
</dbReference>
<feature type="transmembrane region" description="Helical" evidence="1">
    <location>
        <begin position="46"/>
        <end position="67"/>
    </location>
</feature>
<sequence>MLSHELTFHLALTKMAISETQTPPQEEPKRSFFSTKNNNKQDRTNMVIGLVMILVLILGAWLLSKYIIEAIEGNNLTTLYKILGFILLMIPGGIFYMQLAKSGKKNREELHSLQLERRAIEGEIKGKNHIDVFDSIRLSLNKLEEYYTINTNQARHSFTFSLLAIILGLAVLIAGIMFFYVGSNNITLAAISSISGIIVQFIGGAYFVMYKKSLSQLNRFYEQLIIKQNTMLAINLSESIKDEQKAINMKAKIIDFLLQKEIDSAKPAIPSEKTPN</sequence>
<keyword evidence="1" id="KW-0812">Transmembrane</keyword>
<reference evidence="4" key="1">
    <citation type="journal article" date="2019" name="Int. J. Syst. Evol. Microbiol.">
        <title>The Global Catalogue of Microorganisms (GCM) 10K type strain sequencing project: providing services to taxonomists for standard genome sequencing and annotation.</title>
        <authorList>
            <consortium name="The Broad Institute Genomics Platform"/>
            <consortium name="The Broad Institute Genome Sequencing Center for Infectious Disease"/>
            <person name="Wu L."/>
            <person name="Ma J."/>
        </authorList>
    </citation>
    <scope>NUCLEOTIDE SEQUENCE [LARGE SCALE GENOMIC DNA]</scope>
    <source>
        <strain evidence="4">CGMCC 1.15407</strain>
    </source>
</reference>
<evidence type="ECO:0000259" key="2">
    <source>
        <dbReference type="Pfam" id="PF20712"/>
    </source>
</evidence>
<gene>
    <name evidence="3" type="ORF">GCM10011339_07760</name>
</gene>
<feature type="transmembrane region" description="Helical" evidence="1">
    <location>
        <begin position="158"/>
        <end position="180"/>
    </location>
</feature>
<name>A0ABQ1ULQ5_9BACT</name>
<comment type="caution">
    <text evidence="3">The sequence shown here is derived from an EMBL/GenBank/DDBJ whole genome shotgun (WGS) entry which is preliminary data.</text>
</comment>
<keyword evidence="1" id="KW-0472">Membrane</keyword>
<feature type="domain" description="Cyanobacterial TRADD-N associated 2 transmembrane" evidence="2">
    <location>
        <begin position="150"/>
        <end position="217"/>
    </location>
</feature>
<accession>A0ABQ1ULQ5</accession>
<feature type="transmembrane region" description="Helical" evidence="1">
    <location>
        <begin position="79"/>
        <end position="97"/>
    </location>
</feature>